<dbReference type="Proteomes" id="UP000015104">
    <property type="component" value="Unassembled WGS sequence"/>
</dbReference>
<proteinExistence type="predicted"/>
<dbReference type="EMBL" id="CAEY01000698">
    <property type="status" value="NOT_ANNOTATED_CDS"/>
    <property type="molecule type" value="Genomic_DNA"/>
</dbReference>
<evidence type="ECO:0000313" key="1">
    <source>
        <dbReference type="EnsemblMetazoa" id="tetur26g02160.1"/>
    </source>
</evidence>
<sequence length="107" mass="12335">MDKVSIGESLSCITLHTEDWLREDDKNTNTTEINLLIRQLFGKRFLSLSLNTILEFKIFIGQDWTILKLQSKADFLESLSTRLIKLHKQLQSWSSDKPGPLIEACIN</sequence>
<dbReference type="AlphaFoldDB" id="T1KY19"/>
<keyword evidence="2" id="KW-1185">Reference proteome</keyword>
<dbReference type="HOGENOM" id="CLU_2213243_0_0_1"/>
<dbReference type="EnsemblMetazoa" id="tetur26g02160.1">
    <property type="protein sequence ID" value="tetur26g02160.1"/>
    <property type="gene ID" value="tetur26g02160"/>
</dbReference>
<name>T1KY19_TETUR</name>
<evidence type="ECO:0000313" key="2">
    <source>
        <dbReference type="Proteomes" id="UP000015104"/>
    </source>
</evidence>
<reference evidence="2" key="1">
    <citation type="submission" date="2011-08" db="EMBL/GenBank/DDBJ databases">
        <authorList>
            <person name="Rombauts S."/>
        </authorList>
    </citation>
    <scope>NUCLEOTIDE SEQUENCE</scope>
    <source>
        <strain evidence="2">London</strain>
    </source>
</reference>
<organism evidence="1 2">
    <name type="scientific">Tetranychus urticae</name>
    <name type="common">Two-spotted spider mite</name>
    <dbReference type="NCBI Taxonomy" id="32264"/>
    <lineage>
        <taxon>Eukaryota</taxon>
        <taxon>Metazoa</taxon>
        <taxon>Ecdysozoa</taxon>
        <taxon>Arthropoda</taxon>
        <taxon>Chelicerata</taxon>
        <taxon>Arachnida</taxon>
        <taxon>Acari</taxon>
        <taxon>Acariformes</taxon>
        <taxon>Trombidiformes</taxon>
        <taxon>Prostigmata</taxon>
        <taxon>Eleutherengona</taxon>
        <taxon>Raphignathae</taxon>
        <taxon>Tetranychoidea</taxon>
        <taxon>Tetranychidae</taxon>
        <taxon>Tetranychus</taxon>
    </lineage>
</organism>
<reference evidence="1" key="2">
    <citation type="submission" date="2015-06" db="UniProtKB">
        <authorList>
            <consortium name="EnsemblMetazoa"/>
        </authorList>
    </citation>
    <scope>IDENTIFICATION</scope>
</reference>
<protein>
    <submittedName>
        <fullName evidence="1">Uncharacterized protein</fullName>
    </submittedName>
</protein>
<accession>T1KY19</accession>